<gene>
    <name evidence="3" type="ORF">VRU49_06015</name>
</gene>
<dbReference type="PANTHER" id="PTHR34477">
    <property type="entry name" value="UPF0213 PROTEIN YHBQ"/>
    <property type="match status" value="1"/>
</dbReference>
<dbReference type="Gene3D" id="3.40.1440.10">
    <property type="entry name" value="GIY-YIG endonuclease"/>
    <property type="match status" value="1"/>
</dbReference>
<dbReference type="InterPro" id="IPR000305">
    <property type="entry name" value="GIY-YIG_endonuc"/>
</dbReference>
<feature type="domain" description="GIY-YIG" evidence="2">
    <location>
        <begin position="1"/>
        <end position="76"/>
    </location>
</feature>
<dbReference type="InterPro" id="IPR035901">
    <property type="entry name" value="GIY-YIG_endonuc_sf"/>
</dbReference>
<dbReference type="InterPro" id="IPR050190">
    <property type="entry name" value="UPF0213_domain"/>
</dbReference>
<evidence type="ECO:0000313" key="3">
    <source>
        <dbReference type="EMBL" id="MEE1884976.1"/>
    </source>
</evidence>
<name>A0ABU7H161_9SPHI</name>
<keyword evidence="4" id="KW-1185">Reference proteome</keyword>
<dbReference type="PROSITE" id="PS50164">
    <property type="entry name" value="GIY_YIG"/>
    <property type="match status" value="1"/>
</dbReference>
<proteinExistence type="inferred from homology"/>
<reference evidence="3 4" key="1">
    <citation type="submission" date="2024-01" db="EMBL/GenBank/DDBJ databases">
        <title>Pedobacter sp. nov., isolated from oil-contaminated soil.</title>
        <authorList>
            <person name="Le N.T.T."/>
        </authorList>
    </citation>
    <scope>NUCLEOTIDE SEQUENCE [LARGE SCALE GENOMIC DNA]</scope>
    <source>
        <strain evidence="3 4">VNH31</strain>
    </source>
</reference>
<dbReference type="PANTHER" id="PTHR34477:SF5">
    <property type="entry name" value="BSL5627 PROTEIN"/>
    <property type="match status" value="1"/>
</dbReference>
<protein>
    <submittedName>
        <fullName evidence="3">GIY-YIG nuclease family protein</fullName>
    </submittedName>
</protein>
<sequence>MYTVYVLYSSKFKKIYIGYTSNLQQRLLSHNLIANKGYTTKFRPWNVIYTEIFDLKNLAIIREKQLKTAKGRLFIWELINSK</sequence>
<dbReference type="Proteomes" id="UP001337681">
    <property type="component" value="Unassembled WGS sequence"/>
</dbReference>
<dbReference type="SUPFAM" id="SSF82771">
    <property type="entry name" value="GIY-YIG endonuclease"/>
    <property type="match status" value="1"/>
</dbReference>
<dbReference type="CDD" id="cd10449">
    <property type="entry name" value="GIY-YIG_SLX1_like"/>
    <property type="match status" value="1"/>
</dbReference>
<evidence type="ECO:0000313" key="4">
    <source>
        <dbReference type="Proteomes" id="UP001337681"/>
    </source>
</evidence>
<comment type="similarity">
    <text evidence="1">Belongs to the UPF0213 family.</text>
</comment>
<organism evidence="3 4">
    <name type="scientific">Pedobacter flavus</name>
    <dbReference type="NCBI Taxonomy" id="3113906"/>
    <lineage>
        <taxon>Bacteria</taxon>
        <taxon>Pseudomonadati</taxon>
        <taxon>Bacteroidota</taxon>
        <taxon>Sphingobacteriia</taxon>
        <taxon>Sphingobacteriales</taxon>
        <taxon>Sphingobacteriaceae</taxon>
        <taxon>Pedobacter</taxon>
    </lineage>
</organism>
<comment type="caution">
    <text evidence="3">The sequence shown here is derived from an EMBL/GenBank/DDBJ whole genome shotgun (WGS) entry which is preliminary data.</text>
</comment>
<accession>A0ABU7H161</accession>
<dbReference type="EMBL" id="JAZDQU010000002">
    <property type="protein sequence ID" value="MEE1884976.1"/>
    <property type="molecule type" value="Genomic_DNA"/>
</dbReference>
<dbReference type="Pfam" id="PF01541">
    <property type="entry name" value="GIY-YIG"/>
    <property type="match status" value="1"/>
</dbReference>
<evidence type="ECO:0000256" key="1">
    <source>
        <dbReference type="ARBA" id="ARBA00007435"/>
    </source>
</evidence>
<dbReference type="RefSeq" id="WP_330145897.1">
    <property type="nucleotide sequence ID" value="NZ_JAZDQU010000002.1"/>
</dbReference>
<evidence type="ECO:0000259" key="2">
    <source>
        <dbReference type="PROSITE" id="PS50164"/>
    </source>
</evidence>